<dbReference type="AlphaFoldDB" id="A0A7R8WP09"/>
<accession>A0A7R8WP09</accession>
<dbReference type="SUPFAM" id="SSF50729">
    <property type="entry name" value="PH domain-like"/>
    <property type="match status" value="1"/>
</dbReference>
<dbReference type="InterPro" id="IPR002404">
    <property type="entry name" value="IRS_PTB"/>
</dbReference>
<feature type="non-terminal residue" evidence="3">
    <location>
        <position position="260"/>
    </location>
</feature>
<name>A0A7R8WP09_9CRUS</name>
<protein>
    <recommendedName>
        <fullName evidence="2">IRS-type PTB domain-containing protein</fullName>
    </recommendedName>
</protein>
<dbReference type="GO" id="GO:0007169">
    <property type="term" value="P:cell surface receptor protein tyrosine kinase signaling pathway"/>
    <property type="evidence" value="ECO:0007669"/>
    <property type="project" value="TreeGrafter"/>
</dbReference>
<organism evidence="3">
    <name type="scientific">Cyprideis torosa</name>
    <dbReference type="NCBI Taxonomy" id="163714"/>
    <lineage>
        <taxon>Eukaryota</taxon>
        <taxon>Metazoa</taxon>
        <taxon>Ecdysozoa</taxon>
        <taxon>Arthropoda</taxon>
        <taxon>Crustacea</taxon>
        <taxon>Oligostraca</taxon>
        <taxon>Ostracoda</taxon>
        <taxon>Podocopa</taxon>
        <taxon>Podocopida</taxon>
        <taxon>Cytherocopina</taxon>
        <taxon>Cytheroidea</taxon>
        <taxon>Cytherideidae</taxon>
        <taxon>Cyprideis</taxon>
    </lineage>
</organism>
<dbReference type="PANTHER" id="PTHR21258:SF62">
    <property type="entry name" value="INSULIN RECEPTOR SUBSTRATE 1"/>
    <property type="match status" value="1"/>
</dbReference>
<dbReference type="OrthoDB" id="6279276at2759"/>
<feature type="domain" description="IRS-type PTB" evidence="2">
    <location>
        <begin position="82"/>
        <end position="145"/>
    </location>
</feature>
<proteinExistence type="predicted"/>
<dbReference type="GO" id="GO:0005737">
    <property type="term" value="C:cytoplasm"/>
    <property type="evidence" value="ECO:0007669"/>
    <property type="project" value="TreeGrafter"/>
</dbReference>
<sequence>KSDKCLQKPPPPPPPEPIPDISISTTEDHEDEYQRILAYLLGDYTAYLKDDDGESEEKIVDKVDHSVLYNVYLMPSLITDICGECCLQVARHEIGLYDVEEKRLKLLHWPIECIMKYGVDSKKLVMQVNNNCLTGKGVFWFETTELKPVFGALYYTAEYWRRRNKRLWEKKKQRDMTFDKTPRRFPLRLHRPKMSIENVIEHAMEPPKSVQPPPRIRKISTEGSFSKRSRLLSGENANEEQEPIPFEPEVLLPTSRMQLL</sequence>
<dbReference type="Gene3D" id="2.30.29.30">
    <property type="entry name" value="Pleckstrin-homology domain (PH domain)/Phosphotyrosine-binding domain (PTB)"/>
    <property type="match status" value="1"/>
</dbReference>
<evidence type="ECO:0000259" key="2">
    <source>
        <dbReference type="Pfam" id="PF02174"/>
    </source>
</evidence>
<dbReference type="InterPro" id="IPR050996">
    <property type="entry name" value="Docking_Protein_DOK"/>
</dbReference>
<evidence type="ECO:0000256" key="1">
    <source>
        <dbReference type="SAM" id="MobiDB-lite"/>
    </source>
</evidence>
<dbReference type="PANTHER" id="PTHR21258">
    <property type="entry name" value="DOCKING PROTEIN RELATED"/>
    <property type="match status" value="1"/>
</dbReference>
<dbReference type="InterPro" id="IPR011993">
    <property type="entry name" value="PH-like_dom_sf"/>
</dbReference>
<gene>
    <name evidence="3" type="ORF">CTOB1V02_LOCUS13242</name>
</gene>
<dbReference type="SMART" id="SM01244">
    <property type="entry name" value="IRS"/>
    <property type="match status" value="1"/>
</dbReference>
<feature type="region of interest" description="Disordered" evidence="1">
    <location>
        <begin position="1"/>
        <end position="25"/>
    </location>
</feature>
<evidence type="ECO:0000313" key="3">
    <source>
        <dbReference type="EMBL" id="CAD7235427.1"/>
    </source>
</evidence>
<reference evidence="3" key="1">
    <citation type="submission" date="2020-11" db="EMBL/GenBank/DDBJ databases">
        <authorList>
            <person name="Tran Van P."/>
        </authorList>
    </citation>
    <scope>NUCLEOTIDE SEQUENCE</scope>
</reference>
<dbReference type="EMBL" id="OB672700">
    <property type="protein sequence ID" value="CAD7235427.1"/>
    <property type="molecule type" value="Genomic_DNA"/>
</dbReference>
<feature type="region of interest" description="Disordered" evidence="1">
    <location>
        <begin position="205"/>
        <end position="260"/>
    </location>
</feature>
<feature type="compositionally biased region" description="Pro residues" evidence="1">
    <location>
        <begin position="8"/>
        <end position="18"/>
    </location>
</feature>
<dbReference type="Pfam" id="PF02174">
    <property type="entry name" value="IRS"/>
    <property type="match status" value="1"/>
</dbReference>
<feature type="non-terminal residue" evidence="3">
    <location>
        <position position="1"/>
    </location>
</feature>